<feature type="region of interest" description="Disordered" evidence="1">
    <location>
        <begin position="1117"/>
        <end position="1140"/>
    </location>
</feature>
<feature type="compositionally biased region" description="Basic and acidic residues" evidence="1">
    <location>
        <begin position="96"/>
        <end position="112"/>
    </location>
</feature>
<dbReference type="PANTHER" id="PTHR23389:SF21">
    <property type="entry name" value="ATPASE FAMILY AAA DOMAIN-CONTAINING PROTEIN 5"/>
    <property type="match status" value="1"/>
</dbReference>
<evidence type="ECO:0000259" key="2">
    <source>
        <dbReference type="SMART" id="SM00382"/>
    </source>
</evidence>
<evidence type="ECO:0000313" key="3">
    <source>
        <dbReference type="EMBL" id="KAJ8363504.1"/>
    </source>
</evidence>
<protein>
    <recommendedName>
        <fullName evidence="2">AAA+ ATPase domain-containing protein</fullName>
    </recommendedName>
</protein>
<dbReference type="OrthoDB" id="9996895at2759"/>
<name>A0A9Q1FP79_SYNKA</name>
<feature type="compositionally biased region" description="Basic residues" evidence="1">
    <location>
        <begin position="257"/>
        <end position="268"/>
    </location>
</feature>
<evidence type="ECO:0000313" key="4">
    <source>
        <dbReference type="Proteomes" id="UP001152622"/>
    </source>
</evidence>
<gene>
    <name evidence="3" type="ORF">SKAU_G00123350</name>
</gene>
<feature type="compositionally biased region" description="Polar residues" evidence="1">
    <location>
        <begin position="1288"/>
        <end position="1300"/>
    </location>
</feature>
<feature type="compositionally biased region" description="Polar residues" evidence="1">
    <location>
        <begin position="204"/>
        <end position="216"/>
    </location>
</feature>
<feature type="region of interest" description="Disordered" evidence="1">
    <location>
        <begin position="789"/>
        <end position="809"/>
    </location>
</feature>
<dbReference type="Pfam" id="PF00004">
    <property type="entry name" value="AAA"/>
    <property type="match status" value="1"/>
</dbReference>
<feature type="compositionally biased region" description="Polar residues" evidence="1">
    <location>
        <begin position="269"/>
        <end position="279"/>
    </location>
</feature>
<feature type="region of interest" description="Disordered" evidence="1">
    <location>
        <begin position="446"/>
        <end position="638"/>
    </location>
</feature>
<dbReference type="GO" id="GO:0005634">
    <property type="term" value="C:nucleus"/>
    <property type="evidence" value="ECO:0007669"/>
    <property type="project" value="TreeGrafter"/>
</dbReference>
<accession>A0A9Q1FP79</accession>
<feature type="region of interest" description="Disordered" evidence="1">
    <location>
        <begin position="693"/>
        <end position="716"/>
    </location>
</feature>
<feature type="region of interest" description="Disordered" evidence="1">
    <location>
        <begin position="51"/>
        <end position="164"/>
    </location>
</feature>
<dbReference type="InterPro" id="IPR003959">
    <property type="entry name" value="ATPase_AAA_core"/>
</dbReference>
<feature type="region of interest" description="Disordered" evidence="1">
    <location>
        <begin position="955"/>
        <end position="1056"/>
    </location>
</feature>
<evidence type="ECO:0000256" key="1">
    <source>
        <dbReference type="SAM" id="MobiDB-lite"/>
    </source>
</evidence>
<dbReference type="EMBL" id="JAINUF010000004">
    <property type="protein sequence ID" value="KAJ8363504.1"/>
    <property type="molecule type" value="Genomic_DNA"/>
</dbReference>
<feature type="compositionally biased region" description="Polar residues" evidence="1">
    <location>
        <begin position="239"/>
        <end position="252"/>
    </location>
</feature>
<dbReference type="Gene3D" id="3.40.50.300">
    <property type="entry name" value="P-loop containing nucleotide triphosphate hydrolases"/>
    <property type="match status" value="2"/>
</dbReference>
<feature type="compositionally biased region" description="Polar residues" evidence="1">
    <location>
        <begin position="346"/>
        <end position="355"/>
    </location>
</feature>
<reference evidence="3" key="1">
    <citation type="journal article" date="2023" name="Science">
        <title>Genome structures resolve the early diversification of teleost fishes.</title>
        <authorList>
            <person name="Parey E."/>
            <person name="Louis A."/>
            <person name="Montfort J."/>
            <person name="Bouchez O."/>
            <person name="Roques C."/>
            <person name="Iampietro C."/>
            <person name="Lluch J."/>
            <person name="Castinel A."/>
            <person name="Donnadieu C."/>
            <person name="Desvignes T."/>
            <person name="Floi Bucao C."/>
            <person name="Jouanno E."/>
            <person name="Wen M."/>
            <person name="Mejri S."/>
            <person name="Dirks R."/>
            <person name="Jansen H."/>
            <person name="Henkel C."/>
            <person name="Chen W.J."/>
            <person name="Zahm M."/>
            <person name="Cabau C."/>
            <person name="Klopp C."/>
            <person name="Thompson A.W."/>
            <person name="Robinson-Rechavi M."/>
            <person name="Braasch I."/>
            <person name="Lecointre G."/>
            <person name="Bobe J."/>
            <person name="Postlethwait J.H."/>
            <person name="Berthelot C."/>
            <person name="Roest Crollius H."/>
            <person name="Guiguen Y."/>
        </authorList>
    </citation>
    <scope>NUCLEOTIDE SEQUENCE</scope>
    <source>
        <strain evidence="3">WJC10195</strain>
    </source>
</reference>
<feature type="region of interest" description="Disordered" evidence="1">
    <location>
        <begin position="313"/>
        <end position="414"/>
    </location>
</feature>
<dbReference type="CDD" id="cd00009">
    <property type="entry name" value="AAA"/>
    <property type="match status" value="1"/>
</dbReference>
<feature type="compositionally biased region" description="Basic and acidic residues" evidence="1">
    <location>
        <begin position="1306"/>
        <end position="1335"/>
    </location>
</feature>
<feature type="region of interest" description="Disordered" evidence="1">
    <location>
        <begin position="1226"/>
        <end position="1337"/>
    </location>
</feature>
<feature type="region of interest" description="Disordered" evidence="1">
    <location>
        <begin position="203"/>
        <end position="287"/>
    </location>
</feature>
<comment type="caution">
    <text evidence="3">The sequence shown here is derived from an EMBL/GenBank/DDBJ whole genome shotgun (WGS) entry which is preliminary data.</text>
</comment>
<dbReference type="GO" id="GO:0003677">
    <property type="term" value="F:DNA binding"/>
    <property type="evidence" value="ECO:0007669"/>
    <property type="project" value="TreeGrafter"/>
</dbReference>
<feature type="compositionally biased region" description="Low complexity" evidence="1">
    <location>
        <begin position="526"/>
        <end position="543"/>
    </location>
</feature>
<feature type="compositionally biased region" description="Basic and acidic residues" evidence="1">
    <location>
        <begin position="1659"/>
        <end position="1670"/>
    </location>
</feature>
<dbReference type="InterPro" id="IPR027417">
    <property type="entry name" value="P-loop_NTPase"/>
</dbReference>
<dbReference type="SUPFAM" id="SSF52540">
    <property type="entry name" value="P-loop containing nucleoside triphosphate hydrolases"/>
    <property type="match status" value="1"/>
</dbReference>
<feature type="compositionally biased region" description="Basic and acidic residues" evidence="1">
    <location>
        <begin position="1117"/>
        <end position="1131"/>
    </location>
</feature>
<dbReference type="PANTHER" id="PTHR23389">
    <property type="entry name" value="CHROMOSOME TRANSMISSION FIDELITY FACTOR 18"/>
    <property type="match status" value="1"/>
</dbReference>
<feature type="compositionally biased region" description="Basic and acidic residues" evidence="1">
    <location>
        <begin position="221"/>
        <end position="238"/>
    </location>
</feature>
<feature type="region of interest" description="Disordered" evidence="1">
    <location>
        <begin position="1566"/>
        <end position="1674"/>
    </location>
</feature>
<dbReference type="SMART" id="SM00382">
    <property type="entry name" value="AAA"/>
    <property type="match status" value="1"/>
</dbReference>
<dbReference type="Proteomes" id="UP001152622">
    <property type="component" value="Chromosome 4"/>
</dbReference>
<sequence>MYELREKARDVAKDWLSNYHSYTILQRGGLWLGKAMAGAVAMASVIEDFETQPRKRQRKDAPPAKTITNYYAPVPKPFSPPKSNILDYFSKTSAAGEKKSTSEQTKENRIKVLESPGSTETPVKPHKPQKLRRGRRPGRPSRLSMSAEDGHAETHPQVIEVSESSCSGDGLAVAAAGKPGPGILGSETAALLAQISRDDCVVDESQNGTGSETTSARPKKCTRENLKKRSSEKQHQEEVPSSSVQLLDQSSPGDRRNKGRPVAARKTKGSLQKQGSSEAQEAEGSLCDASLEETSQLNNSTVIISFEDFVQSQNQEERSACVGTPEKKAEEVGAPPSAEGKPGPSQEVSPRTLTVQAEVHPVSRAPELLGTSDKRLASIFTRRRGGEGGESKVTGSPPPQEKPGLPPAPARRSNVVLQEDELELSVIESSSAPKCSQAERKQFMNAFKQASLDTGRGKVKKGPGKQDEAEGEAQPEEAERQEEDAQEEQGQATTPSPKMEQEKPARVGQKGGSKLRKGGRKRPQEEAVVSVPAAAVEESAPLEVGKEADGEGANDTHSSTPTGRGPVRRSARARPCSVAPALEEATPPPRTRSQERSKGQGGTEGCSTEATTPRTHKPKHGVYRAEMISPPDDKGSPIRMRLCRVFPNSEHKFGDANDFEILSPLAVQKSSVSKKRNRAKKLVQKARVLQQNKKAAANAANDKAPVKRPLRNRDVPKSYCEDEDSIVCLSDVQKSPAPAEKGAKGQKQLRSLNDVLGRNASESKATKSSAAPKVAAMFLGKKPQKPSAVVSIFDDSSQEGSENSQDDEQFKARREFLKSGLPESFKKQIATTTACRHAYSLAHASFQLVVHVLQRPPACPLWSLPWPVSPLLKRLQEACLEPARSFLSPGVLDCIKTEPVLRAHTDKGSGWRQDFSEDIRKRLLEEIRVSNPPFPVRRFLTWFLKKREEHLLQSASVEADKGPKAPSLPELPEVGGKRKRRREGEGVGKVPKRRRSARGEQEAIVIVDDPPAACGRAAGPSDPPVQEPAGKGRLGRACRGRQPQQEADVAERTPVQKGAIVLLEDTPPPGHTEKECVKEDVLWTEKYQPQHSNEVIGNSAAVKKLHSWLREWKRRADCEERRNRKEKKQEDNSNDSWDCGDFRGEDGVEDGEELCNTLLITGPPGVGKTAAVYACAQELGFKVFEVNASSQRSGRQILSQLKEATQSHQVDIQGINAHKPSYFNSYSTSTNITRPGFSPRKLNSPRKVVSSPRKPLHSPCRQPKRGALAPTSLANFFKMSNKPKGKNPSVQNGQPQNETGPQKPIKTKESVPKAKEPPIKLSSDKKEPPTEEQNKKTATSLILFEEVDVIFDDDSGFLAAIKTFMTTTKRPVILTTNDPTFSEMFDGNFEEIHFKMPSAVNVGSYLQLLCLAENVRTDVQDVSSLLCWNRCDIRQSLLHLQFWVRSGGGPGPHRPLPALEPAALAQGETQSVDAAKLAGEEGPPAGSTSCDSRCTESLLGILNIDGPLDLSDMLKGTFSAEPQSRRCRELLVESWGRGVDLLYSNMEELLPLPVCALQAPLPRPQEVLKAEPQSGAQLEDASPVKASARMKSQKRLGLKDRDVFQSDSESDSDDGFLSLPKLNDAPTSKAEEPSAGADGPQPDPAREEPPPRSGSFRPRKADRSPEEQRSSELVSRCLGSLAEFMDHMSFLDSSLHHQHWQPEGACRPGTFGWTGAEIKNGLSDEPGVEDVSRAGWESSAEMRGMVESMSFHKCHSRVSEVWTEAERLQEELGKPVISQLTLPVGPHRTGLSFCQTSPCQPTVTQRRGEVMKTMLTSKAFGTVGNKPATATDYLPFLRTVCRSERLKEQGKVKRRFLHYLDSIHLGLSKNSVQTLAADFP</sequence>
<dbReference type="GO" id="GO:0016887">
    <property type="term" value="F:ATP hydrolysis activity"/>
    <property type="evidence" value="ECO:0007669"/>
    <property type="project" value="InterPro"/>
</dbReference>
<feature type="domain" description="AAA+ ATPase" evidence="2">
    <location>
        <begin position="1154"/>
        <end position="1397"/>
    </location>
</feature>
<feature type="compositionally biased region" description="Basic and acidic residues" evidence="1">
    <location>
        <begin position="315"/>
        <end position="331"/>
    </location>
</feature>
<organism evidence="3 4">
    <name type="scientific">Synaphobranchus kaupii</name>
    <name type="common">Kaup's arrowtooth eel</name>
    <dbReference type="NCBI Taxonomy" id="118154"/>
    <lineage>
        <taxon>Eukaryota</taxon>
        <taxon>Metazoa</taxon>
        <taxon>Chordata</taxon>
        <taxon>Craniata</taxon>
        <taxon>Vertebrata</taxon>
        <taxon>Euteleostomi</taxon>
        <taxon>Actinopterygii</taxon>
        <taxon>Neopterygii</taxon>
        <taxon>Teleostei</taxon>
        <taxon>Anguilliformes</taxon>
        <taxon>Synaphobranchidae</taxon>
        <taxon>Synaphobranchus</taxon>
    </lineage>
</organism>
<dbReference type="GO" id="GO:0005524">
    <property type="term" value="F:ATP binding"/>
    <property type="evidence" value="ECO:0007669"/>
    <property type="project" value="InterPro"/>
</dbReference>
<dbReference type="InterPro" id="IPR003593">
    <property type="entry name" value="AAA+_ATPase"/>
</dbReference>
<keyword evidence="4" id="KW-1185">Reference proteome</keyword>
<dbReference type="FunFam" id="3.40.50.300:FF:000846">
    <property type="entry name" value="ATPase family AAA domain-containing protein 5"/>
    <property type="match status" value="1"/>
</dbReference>
<feature type="compositionally biased region" description="Basic residues" evidence="1">
    <location>
        <begin position="124"/>
        <end position="139"/>
    </location>
</feature>
<proteinExistence type="predicted"/>
<feature type="compositionally biased region" description="Acidic residues" evidence="1">
    <location>
        <begin position="469"/>
        <end position="487"/>
    </location>
</feature>
<feature type="compositionally biased region" description="Low complexity" evidence="1">
    <location>
        <begin position="693"/>
        <end position="703"/>
    </location>
</feature>
<feature type="compositionally biased region" description="Pro residues" evidence="1">
    <location>
        <begin position="396"/>
        <end position="409"/>
    </location>
</feature>
<dbReference type="GO" id="GO:0061860">
    <property type="term" value="F:DNA clamp unloader activity"/>
    <property type="evidence" value="ECO:0007669"/>
    <property type="project" value="TreeGrafter"/>
</dbReference>
<feature type="compositionally biased region" description="Polar residues" evidence="1">
    <location>
        <begin position="794"/>
        <end position="803"/>
    </location>
</feature>